<evidence type="ECO:0000256" key="1">
    <source>
        <dbReference type="SAM" id="MobiDB-lite"/>
    </source>
</evidence>
<dbReference type="Pfam" id="PF00041">
    <property type="entry name" value="fn3"/>
    <property type="match status" value="1"/>
</dbReference>
<evidence type="ECO:0000313" key="4">
    <source>
        <dbReference type="Proteomes" id="UP000517252"/>
    </source>
</evidence>
<organism evidence="3 4">
    <name type="scientific">Trichoderma asperellum</name>
    <name type="common">Filamentous fungus</name>
    <dbReference type="NCBI Taxonomy" id="101201"/>
    <lineage>
        <taxon>Eukaryota</taxon>
        <taxon>Fungi</taxon>
        <taxon>Dikarya</taxon>
        <taxon>Ascomycota</taxon>
        <taxon>Pezizomycotina</taxon>
        <taxon>Sordariomycetes</taxon>
        <taxon>Hypocreomycetidae</taxon>
        <taxon>Hypocreales</taxon>
        <taxon>Hypocreaceae</taxon>
        <taxon>Trichoderma</taxon>
    </lineage>
</organism>
<dbReference type="EMBL" id="BLZH01000001">
    <property type="protein sequence ID" value="GFP52271.1"/>
    <property type="molecule type" value="Genomic_DNA"/>
</dbReference>
<dbReference type="AlphaFoldDB" id="A0A6V8QIG5"/>
<sequence>MIVGDSMTQGQQGDYTWRYRIWQWFQENGIAAKFVGPYSGTVPPESASPPSPPPLYGTNASTTQVGTNGGYAKDVDSGFLSNSNHFSVWGRAAAVDKGLIAGVLQQNPADLMLLMLGFNDMGWFYSDAAGTIDSIGTLIANARSVNPNLKFAVANVPQRSFIGGRQDLVDKTNTFNGLLPGAISQWSTAQSPIHLVKLQENYDCEPGGCPAGYDGLHPNAWGEYLIAQAFSETLLNDFGMGAVPLAVPGMNDPSLARDLPVPSNFQVFTSPQGVSATWDEGKYLHAVAQPQLAPPPENVVVTPTETGFTVTWDPPTGDYTDSIVEYNVLYWDWDPTDCQYIAGAAFKSSPAVIEGLTPGVNYMIAPVTWNKNGQGLPFIAQNAVPGLGTPPVPGAPSINANDPTTAHITWTGSSQAGGYQLWSKNINQAGSNWSVIANVTGSTCNDEYFLFPGVWNYAFALSAFNGNEESAMGPSKVAPSPASGVTEGSPGPTCPTVQSWCPGGGSVSVPPVSGGGGGGAGIPTVVGGTTVTISGKPTVIGGTTETLVVTTGTNSDGSVFTGTITEGPTQTHSSIVGLTTYTTFPSGVSWSTTSVATNTHDSHGHPVLGPWPLCWFCPPGSHGIVLSGWPGPGVYPGGGQVTCTNHALSGTVATSTTAAGYSFYCTPGNCANCNARREIATATAVAAISATSAQERPVKNLIHYARNLTLDERDIPSELNADGIAELYSDVKGASNTIQVTLDTTTLRGISSSRFSYFGASELNIMDVINYMQTGRSGGEDGTEALGALVQGGVFGDTATTKIYIMTPATMDLDLYASTVGMASSLYNGNNPPLFGPSPPGTVDRLDTITTFLGQLLPGVPIAQFVYRRQNVDQLLNSGAYGALMILYSNNQETDPETGDDLSPPQKAVWQCWMQGKMMGSDLWNAFPGQTGSCSTNQKRQAGGACSSPGSSPSSSGKGGSGGGSSTSKGSSPTISTIHVTKTTTFTTTVSTSVLKGALTIAGVSSLLSGGRGGELVLSDYNLNYIPAQSTFDVCSAGNFYVDGSASPKPAAWSDIPRSISFFTALTSGPTPLSSCIYTNPAAPSNGDGGTVSCKGTNFPCAIQTESVLGCNPDAIAGYDTKIKLLIHCNVYVPTTTVETDTSVVVQTITTTIN</sequence>
<reference evidence="3 4" key="1">
    <citation type="submission" date="2020-07" db="EMBL/GenBank/DDBJ databases">
        <title>Trichoderma asperellum IC-1 whole genome shotgun sequence.</title>
        <authorList>
            <person name="Kanamasa S."/>
            <person name="Takahashi H."/>
        </authorList>
    </citation>
    <scope>NUCLEOTIDE SEQUENCE [LARGE SCALE GENOMIC DNA]</scope>
    <source>
        <strain evidence="3 4">IC-1</strain>
    </source>
</reference>
<dbReference type="Proteomes" id="UP000517252">
    <property type="component" value="Unassembled WGS sequence"/>
</dbReference>
<feature type="compositionally biased region" description="Low complexity" evidence="1">
    <location>
        <begin position="966"/>
        <end position="975"/>
    </location>
</feature>
<feature type="domain" description="Fibronectin type-III" evidence="2">
    <location>
        <begin position="295"/>
        <end position="392"/>
    </location>
</feature>
<dbReference type="Gene3D" id="3.40.50.1110">
    <property type="entry name" value="SGNH hydrolase"/>
    <property type="match status" value="1"/>
</dbReference>
<dbReference type="SUPFAM" id="SSF49265">
    <property type="entry name" value="Fibronectin type III"/>
    <property type="match status" value="1"/>
</dbReference>
<dbReference type="CDD" id="cd00063">
    <property type="entry name" value="FN3"/>
    <property type="match status" value="1"/>
</dbReference>
<proteinExistence type="predicted"/>
<dbReference type="PANTHER" id="PTHR30383">
    <property type="entry name" value="THIOESTERASE 1/PROTEASE 1/LYSOPHOSPHOLIPASE L1"/>
    <property type="match status" value="1"/>
</dbReference>
<dbReference type="SUPFAM" id="SSF52266">
    <property type="entry name" value="SGNH hydrolase"/>
    <property type="match status" value="1"/>
</dbReference>
<gene>
    <name evidence="3" type="ORF">TASIC1_0001042300</name>
</gene>
<name>A0A6V8QIG5_TRIAP</name>
<dbReference type="InterPro" id="IPR051532">
    <property type="entry name" value="Ester_Hydrolysis_Enzymes"/>
</dbReference>
<dbReference type="InterPro" id="IPR003961">
    <property type="entry name" value="FN3_dom"/>
</dbReference>
<dbReference type="InterPro" id="IPR013783">
    <property type="entry name" value="Ig-like_fold"/>
</dbReference>
<feature type="region of interest" description="Disordered" evidence="1">
    <location>
        <begin position="470"/>
        <end position="493"/>
    </location>
</feature>
<dbReference type="PANTHER" id="PTHR30383:SF2">
    <property type="entry name" value="CELLULOSE-BINDING PROTEIN"/>
    <property type="match status" value="1"/>
</dbReference>
<dbReference type="SMART" id="SM00060">
    <property type="entry name" value="FN3"/>
    <property type="match status" value="2"/>
</dbReference>
<dbReference type="GO" id="GO:0004622">
    <property type="term" value="F:phosphatidylcholine lysophospholipase activity"/>
    <property type="evidence" value="ECO:0007669"/>
    <property type="project" value="TreeGrafter"/>
</dbReference>
<dbReference type="CDD" id="cd01833">
    <property type="entry name" value="XynB_like"/>
    <property type="match status" value="1"/>
</dbReference>
<dbReference type="OrthoDB" id="2119228at2759"/>
<protein>
    <recommendedName>
        <fullName evidence="2">Fibronectin type-III domain-containing protein</fullName>
    </recommendedName>
</protein>
<evidence type="ECO:0000259" key="2">
    <source>
        <dbReference type="PROSITE" id="PS50853"/>
    </source>
</evidence>
<feature type="region of interest" description="Disordered" evidence="1">
    <location>
        <begin position="41"/>
        <end position="63"/>
    </location>
</feature>
<dbReference type="PROSITE" id="PS50853">
    <property type="entry name" value="FN3"/>
    <property type="match status" value="1"/>
</dbReference>
<feature type="compositionally biased region" description="Pro residues" evidence="1">
    <location>
        <begin position="46"/>
        <end position="55"/>
    </location>
</feature>
<dbReference type="Gene3D" id="2.60.40.10">
    <property type="entry name" value="Immunoglobulins"/>
    <property type="match status" value="1"/>
</dbReference>
<dbReference type="InterPro" id="IPR036514">
    <property type="entry name" value="SGNH_hydro_sf"/>
</dbReference>
<comment type="caution">
    <text evidence="3">The sequence shown here is derived from an EMBL/GenBank/DDBJ whole genome shotgun (WGS) entry which is preliminary data.</text>
</comment>
<evidence type="ECO:0000313" key="3">
    <source>
        <dbReference type="EMBL" id="GFP52271.1"/>
    </source>
</evidence>
<accession>A0A6V8QIG5</accession>
<dbReference type="InterPro" id="IPR036116">
    <property type="entry name" value="FN3_sf"/>
</dbReference>
<feature type="region of interest" description="Disordered" evidence="1">
    <location>
        <begin position="932"/>
        <end position="975"/>
    </location>
</feature>
<feature type="compositionally biased region" description="Low complexity" evidence="1">
    <location>
        <begin position="947"/>
        <end position="956"/>
    </location>
</feature>